<dbReference type="FunFam" id="3.30.450.20:FF:000013">
    <property type="entry name" value="Period circadian protein homolog 2"/>
    <property type="match status" value="1"/>
</dbReference>
<evidence type="ECO:0000313" key="12">
    <source>
        <dbReference type="Proteomes" id="UP000240080"/>
    </source>
</evidence>
<evidence type="ECO:0000256" key="7">
    <source>
        <dbReference type="ARBA" id="ARBA00023163"/>
    </source>
</evidence>
<feature type="compositionally biased region" description="Polar residues" evidence="9">
    <location>
        <begin position="992"/>
        <end position="1003"/>
    </location>
</feature>
<evidence type="ECO:0000256" key="2">
    <source>
        <dbReference type="ARBA" id="ARBA00004496"/>
    </source>
</evidence>
<dbReference type="InterPro" id="IPR048814">
    <property type="entry name" value="Per1-3_PAS-A"/>
</dbReference>
<proteinExistence type="predicted"/>
<dbReference type="GO" id="GO:0045187">
    <property type="term" value="P:regulation of circadian sleep/wake cycle, sleep"/>
    <property type="evidence" value="ECO:0007669"/>
    <property type="project" value="Ensembl"/>
</dbReference>
<evidence type="ECO:0000256" key="8">
    <source>
        <dbReference type="ARBA" id="ARBA00023242"/>
    </source>
</evidence>
<feature type="compositionally biased region" description="Polar residues" evidence="9">
    <location>
        <begin position="1010"/>
        <end position="1030"/>
    </location>
</feature>
<dbReference type="GO" id="GO:0005634">
    <property type="term" value="C:nucleus"/>
    <property type="evidence" value="ECO:0007669"/>
    <property type="project" value="UniProtKB-SubCell"/>
</dbReference>
<dbReference type="GeneTree" id="ENSGT00940000160817"/>
<dbReference type="Pfam" id="PF12114">
    <property type="entry name" value="Period_C"/>
    <property type="match status" value="1"/>
</dbReference>
<feature type="compositionally biased region" description="Basic and acidic residues" evidence="9">
    <location>
        <begin position="23"/>
        <end position="50"/>
    </location>
</feature>
<feature type="region of interest" description="Disordered" evidence="9">
    <location>
        <begin position="963"/>
        <end position="1045"/>
    </location>
</feature>
<feature type="region of interest" description="Disordered" evidence="9">
    <location>
        <begin position="1"/>
        <end position="50"/>
    </location>
</feature>
<feature type="region of interest" description="Disordered" evidence="9">
    <location>
        <begin position="897"/>
        <end position="931"/>
    </location>
</feature>
<dbReference type="Pfam" id="PF23170">
    <property type="entry name" value="bHLH_PER"/>
    <property type="match status" value="1"/>
</dbReference>
<dbReference type="PANTHER" id="PTHR11269">
    <property type="entry name" value="PERIOD CIRCADIAN PROTEIN"/>
    <property type="match status" value="1"/>
</dbReference>
<keyword evidence="5" id="KW-0805">Transcription regulation</keyword>
<dbReference type="InterPro" id="IPR035965">
    <property type="entry name" value="PAS-like_dom_sf"/>
</dbReference>
<dbReference type="GO" id="GO:0005737">
    <property type="term" value="C:cytoplasm"/>
    <property type="evidence" value="ECO:0007669"/>
    <property type="project" value="UniProtKB-SubCell"/>
</dbReference>
<keyword evidence="3" id="KW-0963">Cytoplasm</keyword>
<accession>A0A2R8ZYL2</accession>
<dbReference type="SMART" id="SM00091">
    <property type="entry name" value="PAS"/>
    <property type="match status" value="2"/>
</dbReference>
<evidence type="ECO:0000256" key="5">
    <source>
        <dbReference type="ARBA" id="ARBA00023015"/>
    </source>
</evidence>
<dbReference type="PROSITE" id="PS50112">
    <property type="entry name" value="PAS"/>
    <property type="match status" value="1"/>
</dbReference>
<sequence>MPRGEAPGPGRRGAEDEALGEESGERWSPEFHLQRKLADSSHSEQQDRNRVSEELIMVVQEMKKYFPSERRNKPSTLDALNYALRCVHSVQANSEFFQILSQNGAPQADVSMYSLEELAAIASEHTSKNTDTFVAVFSFLSGRLVHISEQAALILNRKKDVLASSHFVDLLAPQDVRVFYAHTARAQLPFWNNWTQRAAARYECAPAKPFFCRIRGGEDRKQEKCHSPFRIIPYLIHVRHPAQPESESEPCCLTVVEKIHSGYEAPRIPVNKRIFTTTHTPGCVFLEVDEKAVPLLGYLPQDLIGTSILSYLHPEDRSLMVAIHQKVLKYAGHPPFEHSPIRFCTQNGDYIILDSSWSSFVNPWSRKVSFIIGRHKVRTSPLNEDVFATKIKKMNNNDKDITELQEQIYKLLLQPVHVSVSSGYGSLGSSGSQEQLVSIASSSEASGHCVEETKAEQMTLQQVYASVNKIKNLGQQLYIESMTKSSFKPVTGTRTEPNGGGESANGGGECKTFTSFHQTLKNNSVYTEPCEDLRNDEHSPSYQQINCIDSVIRYLKSYNIPALKRKCISCTNTTSSSSEEDKQNHKADDVQALQAGLQIPAIPKSEVPTNGRSIDTGGGAPQILSTAMLSLGSGISQCGYSSTIVHVPPPETARDATLFCEPWTLNMQPAPLTSEEFKHVGLTAAVLSAHTQKEEQNYVDKFREKILSSPYSSYLQQESRSKAKYSYFQGDSTSKQTRSAGCRKGKHKRKKLPEPPDSSSSNAGSGPRRGAHQNAQPCCPSAASSPHTSSPTFPPAAMVPSQAPYLVPAFPLPAATSPGREYAAPGTAPEGLHGPPLSEGLQPYPAFPFPYLDTFMTVFLPDPPVCPLLSPSFFPCPFLGATASSAISPSMLSAMSPTLDPTPSVTSQRREEEKWEAQSEGHPFITSRSSSPLQLNLLQEEMPRPSESPDQMRRNTCPQAEYQCVTGNNGSESSPATTGALSTGSPPRENPSHPTASALSTGSPPMENPSHPTATVLSTGSPPSKSPSRTGSAASGSGSGQLMFQTPLPGIHYVLSSHGDPPALASQSAGITGSSDSSIYLTSSVYSSKISQNGQQSQDVQKKETFPNVAEEPIWRMIRQTPERILMTYQVPERVKEVVLKEDLEKLESMRQQQPQFSHGQKEELAKVYNWIQSQTVTQEIDIQACVTCGNEDSADGAATSCGQVLVEDSS</sequence>
<reference evidence="11 12" key="1">
    <citation type="journal article" date="2012" name="Nature">
        <title>The bonobo genome compared with the chimpanzee and human genomes.</title>
        <authorList>
            <person name="Prufer K."/>
            <person name="Munch K."/>
            <person name="Hellmann I."/>
            <person name="Akagi K."/>
            <person name="Miller J.R."/>
            <person name="Walenz B."/>
            <person name="Koren S."/>
            <person name="Sutton G."/>
            <person name="Kodira C."/>
            <person name="Winer R."/>
            <person name="Knight J.R."/>
            <person name="Mullikin J.C."/>
            <person name="Meader S.J."/>
            <person name="Ponting C.P."/>
            <person name="Lunter G."/>
            <person name="Higashino S."/>
            <person name="Hobolth A."/>
            <person name="Dutheil J."/>
            <person name="Karakoc E."/>
            <person name="Alkan C."/>
            <person name="Sajjadian S."/>
            <person name="Catacchio C.R."/>
            <person name="Ventura M."/>
            <person name="Marques-Bonet T."/>
            <person name="Eichler E.E."/>
            <person name="Andre C."/>
            <person name="Atencia R."/>
            <person name="Mugisha L."/>
            <person name="Junhold J."/>
            <person name="Patterson N."/>
            <person name="Siebauer M."/>
            <person name="Good J.M."/>
            <person name="Fischer A."/>
            <person name="Ptak S.E."/>
            <person name="Lachmann M."/>
            <person name="Symer D.E."/>
            <person name="Mailund T."/>
            <person name="Schierup M.H."/>
            <person name="Andres A.M."/>
            <person name="Kelso J."/>
            <person name="Paabo S."/>
        </authorList>
    </citation>
    <scope>NUCLEOTIDE SEQUENCE [LARGE SCALE GENOMIC DNA]</scope>
</reference>
<evidence type="ECO:0000256" key="3">
    <source>
        <dbReference type="ARBA" id="ARBA00022490"/>
    </source>
</evidence>
<dbReference type="EMBL" id="AJFE02076760">
    <property type="status" value="NOT_ANNOTATED_CDS"/>
    <property type="molecule type" value="Genomic_DNA"/>
</dbReference>
<dbReference type="Pfam" id="PF08447">
    <property type="entry name" value="PAS_3"/>
    <property type="match status" value="1"/>
</dbReference>
<dbReference type="InterPro" id="IPR050760">
    <property type="entry name" value="Period_circadian_regulator"/>
</dbReference>
<dbReference type="AlphaFoldDB" id="A0A2R8ZYL2"/>
<protein>
    <submittedName>
        <fullName evidence="11">Period circadian regulator 3</fullName>
    </submittedName>
</protein>
<name>A0A2R8ZYL2_PANPA</name>
<dbReference type="GO" id="GO:0001222">
    <property type="term" value="F:transcription corepressor binding"/>
    <property type="evidence" value="ECO:0007669"/>
    <property type="project" value="TreeGrafter"/>
</dbReference>
<dbReference type="GO" id="GO:0019900">
    <property type="term" value="F:kinase binding"/>
    <property type="evidence" value="ECO:0007669"/>
    <property type="project" value="Ensembl"/>
</dbReference>
<reference evidence="11" key="2">
    <citation type="submission" date="2025-08" db="UniProtKB">
        <authorList>
            <consortium name="Ensembl"/>
        </authorList>
    </citation>
    <scope>IDENTIFICATION</scope>
</reference>
<dbReference type="CDD" id="cd00130">
    <property type="entry name" value="PAS"/>
    <property type="match status" value="1"/>
</dbReference>
<keyword evidence="6" id="KW-0090">Biological rhythms</keyword>
<feature type="compositionally biased region" description="Basic residues" evidence="9">
    <location>
        <begin position="741"/>
        <end position="751"/>
    </location>
</feature>
<dbReference type="GO" id="GO:0000976">
    <property type="term" value="F:transcription cis-regulatory region binding"/>
    <property type="evidence" value="ECO:0007669"/>
    <property type="project" value="TreeGrafter"/>
</dbReference>
<reference evidence="11" key="3">
    <citation type="submission" date="2025-09" db="UniProtKB">
        <authorList>
            <consortium name="Ensembl"/>
        </authorList>
    </citation>
    <scope>IDENTIFICATION</scope>
</reference>
<evidence type="ECO:0000313" key="11">
    <source>
        <dbReference type="Ensembl" id="ENSPPAP00000010052.1"/>
    </source>
</evidence>
<evidence type="ECO:0000256" key="6">
    <source>
        <dbReference type="ARBA" id="ARBA00023108"/>
    </source>
</evidence>
<evidence type="ECO:0000256" key="4">
    <source>
        <dbReference type="ARBA" id="ARBA00022737"/>
    </source>
</evidence>
<feature type="compositionally biased region" description="Low complexity" evidence="9">
    <location>
        <begin position="775"/>
        <end position="791"/>
    </location>
</feature>
<comment type="subcellular location">
    <subcellularLocation>
        <location evidence="2">Cytoplasm</location>
    </subcellularLocation>
    <subcellularLocation>
        <location evidence="1">Nucleus</location>
    </subcellularLocation>
</comment>
<evidence type="ECO:0000256" key="9">
    <source>
        <dbReference type="SAM" id="MobiDB-lite"/>
    </source>
</evidence>
<dbReference type="PANTHER" id="PTHR11269:SF13">
    <property type="entry name" value="PERIOD CIRCADIAN PROTEIN HOMOLOG 3"/>
    <property type="match status" value="1"/>
</dbReference>
<dbReference type="GO" id="GO:0031625">
    <property type="term" value="F:ubiquitin protein ligase binding"/>
    <property type="evidence" value="ECO:0007669"/>
    <property type="project" value="Ensembl"/>
</dbReference>
<dbReference type="GO" id="GO:0043153">
    <property type="term" value="P:entrainment of circadian clock by photoperiod"/>
    <property type="evidence" value="ECO:0007669"/>
    <property type="project" value="TreeGrafter"/>
</dbReference>
<feature type="compositionally biased region" description="Polar residues" evidence="9">
    <location>
        <begin position="965"/>
        <end position="985"/>
    </location>
</feature>
<dbReference type="FunFam" id="3.30.450.20:FF:000004">
    <property type="entry name" value="Period circadian protein homolog 3"/>
    <property type="match status" value="1"/>
</dbReference>
<keyword evidence="8" id="KW-0539">Nucleus</keyword>
<keyword evidence="7" id="KW-0804">Transcription</keyword>
<feature type="domain" description="PAS" evidence="10">
    <location>
        <begin position="285"/>
        <end position="331"/>
    </location>
</feature>
<dbReference type="Pfam" id="PF21353">
    <property type="entry name" value="Per3-like_PAS-A"/>
    <property type="match status" value="1"/>
</dbReference>
<dbReference type="InterPro" id="IPR022728">
    <property type="entry name" value="Period_circadian-like_C"/>
</dbReference>
<dbReference type="GO" id="GO:0000122">
    <property type="term" value="P:negative regulation of transcription by RNA polymerase II"/>
    <property type="evidence" value="ECO:0007669"/>
    <property type="project" value="Ensembl"/>
</dbReference>
<dbReference type="InterPro" id="IPR000014">
    <property type="entry name" value="PAS"/>
</dbReference>
<dbReference type="InterPro" id="IPR057310">
    <property type="entry name" value="PER1-3_bHLH"/>
</dbReference>
<gene>
    <name evidence="11" type="primary">PER3</name>
</gene>
<organism evidence="11 12">
    <name type="scientific">Pan paniscus</name>
    <name type="common">Pygmy chimpanzee</name>
    <name type="synonym">Bonobo</name>
    <dbReference type="NCBI Taxonomy" id="9597"/>
    <lineage>
        <taxon>Eukaryota</taxon>
        <taxon>Metazoa</taxon>
        <taxon>Chordata</taxon>
        <taxon>Craniata</taxon>
        <taxon>Vertebrata</taxon>
        <taxon>Euteleostomi</taxon>
        <taxon>Mammalia</taxon>
        <taxon>Eutheria</taxon>
        <taxon>Euarchontoglires</taxon>
        <taxon>Primates</taxon>
        <taxon>Haplorrhini</taxon>
        <taxon>Catarrhini</taxon>
        <taxon>Hominidae</taxon>
        <taxon>Pan</taxon>
    </lineage>
</organism>
<dbReference type="Ensembl" id="ENSPPAT00000032699.1">
    <property type="protein sequence ID" value="ENSPPAP00000010052.1"/>
    <property type="gene ID" value="ENSPPAG00000028242.1"/>
</dbReference>
<dbReference type="EMBL" id="AJFE02076759">
    <property type="status" value="NOT_ANNOTATED_CDS"/>
    <property type="molecule type" value="Genomic_DNA"/>
</dbReference>
<dbReference type="Bgee" id="ENSPPAG00000028242">
    <property type="expression patterns" value="Expressed in cerebellum and 6 other cell types or tissues"/>
</dbReference>
<feature type="compositionally biased region" description="Basic and acidic residues" evidence="9">
    <location>
        <begin position="908"/>
        <end position="919"/>
    </location>
</feature>
<feature type="region of interest" description="Disordered" evidence="9">
    <location>
        <begin position="488"/>
        <end position="507"/>
    </location>
</feature>
<keyword evidence="12" id="KW-1185">Reference proteome</keyword>
<dbReference type="EMBL" id="AJFE02076758">
    <property type="status" value="NOT_ANNOTATED_CDS"/>
    <property type="molecule type" value="Genomic_DNA"/>
</dbReference>
<feature type="region of interest" description="Disordered" evidence="9">
    <location>
        <begin position="725"/>
        <end position="796"/>
    </location>
</feature>
<evidence type="ECO:0000259" key="10">
    <source>
        <dbReference type="PROSITE" id="PS50112"/>
    </source>
</evidence>
<dbReference type="STRING" id="9597.ENSPPAP00000010052"/>
<dbReference type="Gene3D" id="3.30.450.20">
    <property type="entry name" value="PAS domain"/>
    <property type="match status" value="2"/>
</dbReference>
<dbReference type="GO" id="GO:0050821">
    <property type="term" value="P:protein stabilization"/>
    <property type="evidence" value="ECO:0007669"/>
    <property type="project" value="Ensembl"/>
</dbReference>
<feature type="compositionally biased region" description="Polar residues" evidence="9">
    <location>
        <begin position="729"/>
        <end position="739"/>
    </location>
</feature>
<dbReference type="SUPFAM" id="SSF55785">
    <property type="entry name" value="PYP-like sensor domain (PAS domain)"/>
    <property type="match status" value="1"/>
</dbReference>
<dbReference type="GO" id="GO:0032922">
    <property type="term" value="P:circadian regulation of gene expression"/>
    <property type="evidence" value="ECO:0007669"/>
    <property type="project" value="TreeGrafter"/>
</dbReference>
<dbReference type="InterPro" id="IPR013655">
    <property type="entry name" value="PAS_fold_3"/>
</dbReference>
<feature type="compositionally biased region" description="Polar residues" evidence="9">
    <location>
        <begin position="897"/>
        <end position="907"/>
    </location>
</feature>
<dbReference type="Proteomes" id="UP000240080">
    <property type="component" value="Chromosome 1"/>
</dbReference>
<evidence type="ECO:0000256" key="1">
    <source>
        <dbReference type="ARBA" id="ARBA00004123"/>
    </source>
</evidence>
<keyword evidence="4" id="KW-0677">Repeat</keyword>
<feature type="region of interest" description="Disordered" evidence="9">
    <location>
        <begin position="818"/>
        <end position="839"/>
    </location>
</feature>
<feature type="compositionally biased region" description="Gly residues" evidence="9">
    <location>
        <begin position="498"/>
        <end position="507"/>
    </location>
</feature>